<accession>A0A2T3G6H6</accession>
<sequence>MKKLISLLVLFLLCGCFPQSYQNIENKFKQDQCFKYHYQLLNKKQKQLYQIIYNIAHTRKQNIYIKEKQIDKVSKIVNAVLKDHPELFYIKEWSLNTNGLFNFEYSMKEKEILKDQKRIKKIVKQLKEDTQDLKSYQKIKYIYDDVITHCKYNEQAKYNQEIISVLINHQSVCSGYAKTMQYLLNQLHFKATFLTGKTIKGRKDKHAINMIKYDNDYYYIDATWGDLVLDDEEIINNNYLMFDSQTMKQMYDLDDHYKITKNDKHTYFKEEGLYFDLYQLNTLKAKINKNQRECYFQFSNEVYNDAKERLTKKGDAYRLIEGVDHIQYITNDQLKTIYLKW</sequence>
<reference evidence="3 4" key="1">
    <citation type="journal article" date="2019" name="Int. J. Syst. Evol. Microbiol.">
        <title>Faecalibacillus intestinalis gen. nov., sp. nov. and Faecalibacillus faecis sp. nov., isolated from human faeces.</title>
        <authorList>
            <person name="Seo B."/>
            <person name="Jeon K."/>
            <person name="Baek I."/>
            <person name="Lee Y.M."/>
            <person name="Baek K."/>
            <person name="Ko G."/>
        </authorList>
    </citation>
    <scope>NUCLEOTIDE SEQUENCE [LARGE SCALE GENOMIC DNA]</scope>
    <source>
        <strain evidence="3 4">SNUG30099</strain>
    </source>
</reference>
<dbReference type="Proteomes" id="UP000240974">
    <property type="component" value="Unassembled WGS sequence"/>
</dbReference>
<dbReference type="AlphaFoldDB" id="A0A2T3G6H6"/>
<evidence type="ECO:0000313" key="3">
    <source>
        <dbReference type="EMBL" id="PST43108.1"/>
    </source>
</evidence>
<evidence type="ECO:0000256" key="1">
    <source>
        <dbReference type="SAM" id="SignalP"/>
    </source>
</evidence>
<dbReference type="SUPFAM" id="SSF54001">
    <property type="entry name" value="Cysteine proteinases"/>
    <property type="match status" value="1"/>
</dbReference>
<dbReference type="Gene3D" id="3.10.620.30">
    <property type="match status" value="1"/>
</dbReference>
<proteinExistence type="predicted"/>
<dbReference type="InterPro" id="IPR038765">
    <property type="entry name" value="Papain-like_cys_pep_sf"/>
</dbReference>
<organism evidence="3 4">
    <name type="scientific">Faecalibacillus intestinalis</name>
    <dbReference type="NCBI Taxonomy" id="1982626"/>
    <lineage>
        <taxon>Bacteria</taxon>
        <taxon>Bacillati</taxon>
        <taxon>Bacillota</taxon>
        <taxon>Erysipelotrichia</taxon>
        <taxon>Erysipelotrichales</taxon>
        <taxon>Coprobacillaceae</taxon>
        <taxon>Faecalibacillus</taxon>
    </lineage>
</organism>
<evidence type="ECO:0000259" key="2">
    <source>
        <dbReference type="Pfam" id="PF01841"/>
    </source>
</evidence>
<name>A0A2T3G6H6_9FIRM</name>
<gene>
    <name evidence="3" type="ORF">C7U54_02970</name>
</gene>
<feature type="chain" id="PRO_5038719833" description="Transglutaminase-like domain-containing protein" evidence="1">
    <location>
        <begin position="23"/>
        <end position="341"/>
    </location>
</feature>
<protein>
    <recommendedName>
        <fullName evidence="2">Transglutaminase-like domain-containing protein</fullName>
    </recommendedName>
</protein>
<feature type="signal peptide" evidence="1">
    <location>
        <begin position="1"/>
        <end position="22"/>
    </location>
</feature>
<dbReference type="InterPro" id="IPR002931">
    <property type="entry name" value="Transglutaminase-like"/>
</dbReference>
<dbReference type="RefSeq" id="WP_107029255.1">
    <property type="nucleotide sequence ID" value="NZ_PYLQ01000002.1"/>
</dbReference>
<comment type="caution">
    <text evidence="3">The sequence shown here is derived from an EMBL/GenBank/DDBJ whole genome shotgun (WGS) entry which is preliminary data.</text>
</comment>
<feature type="domain" description="Transglutaminase-like" evidence="2">
    <location>
        <begin position="130"/>
        <end position="221"/>
    </location>
</feature>
<evidence type="ECO:0000313" key="4">
    <source>
        <dbReference type="Proteomes" id="UP000240974"/>
    </source>
</evidence>
<keyword evidence="1" id="KW-0732">Signal</keyword>
<dbReference type="PROSITE" id="PS51257">
    <property type="entry name" value="PROKAR_LIPOPROTEIN"/>
    <property type="match status" value="1"/>
</dbReference>
<dbReference type="Pfam" id="PF01841">
    <property type="entry name" value="Transglut_core"/>
    <property type="match status" value="1"/>
</dbReference>
<keyword evidence="4" id="KW-1185">Reference proteome</keyword>
<dbReference type="EMBL" id="PYLQ01000002">
    <property type="protein sequence ID" value="PST43108.1"/>
    <property type="molecule type" value="Genomic_DNA"/>
</dbReference>